<dbReference type="RefSeq" id="WP_077077893.1">
    <property type="nucleotide sequence ID" value="NZ_FUEZ01000003.1"/>
</dbReference>
<feature type="signal peptide" evidence="1">
    <location>
        <begin position="1"/>
        <end position="24"/>
    </location>
</feature>
<evidence type="ECO:0000256" key="1">
    <source>
        <dbReference type="SAM" id="SignalP"/>
    </source>
</evidence>
<reference evidence="2 3" key="1">
    <citation type="submission" date="2017-01" db="EMBL/GenBank/DDBJ databases">
        <authorList>
            <consortium name="Urmite Genomes"/>
        </authorList>
    </citation>
    <scope>NUCLEOTIDE SEQUENCE [LARGE SCALE GENOMIC DNA]</scope>
    <source>
        <strain evidence="2 3">AB215</strain>
    </source>
</reference>
<sequence>MRVIAAGLLACGALLTAPAGVASADEIQVNGGYSTLSACSADGPYAEVAHNNQLWTHWDCRQRGDGLYYLYLTN</sequence>
<accession>A0A2U3P5J7</accession>
<keyword evidence="1" id="KW-0732">Signal</keyword>
<dbReference type="OrthoDB" id="4569631at2"/>
<evidence type="ECO:0008006" key="4">
    <source>
        <dbReference type="Google" id="ProtNLM"/>
    </source>
</evidence>
<evidence type="ECO:0000313" key="3">
    <source>
        <dbReference type="Proteomes" id="UP000240424"/>
    </source>
</evidence>
<name>A0A2U3P5J7_9MYCO</name>
<protein>
    <recommendedName>
        <fullName evidence="4">Ricin B lectin domain-containing protein</fullName>
    </recommendedName>
</protein>
<feature type="chain" id="PRO_5015781527" description="Ricin B lectin domain-containing protein" evidence="1">
    <location>
        <begin position="25"/>
        <end position="74"/>
    </location>
</feature>
<keyword evidence="3" id="KW-1185">Reference proteome</keyword>
<dbReference type="EMBL" id="FUEZ01000003">
    <property type="protein sequence ID" value="SPM39028.1"/>
    <property type="molecule type" value="Genomic_DNA"/>
</dbReference>
<dbReference type="STRING" id="1841861.GCA_900157365_05413"/>
<dbReference type="Proteomes" id="UP000240424">
    <property type="component" value="Unassembled WGS sequence"/>
</dbReference>
<proteinExistence type="predicted"/>
<organism evidence="2 3">
    <name type="scientific">Mycobacterium numidiamassiliense</name>
    <dbReference type="NCBI Taxonomy" id="1841861"/>
    <lineage>
        <taxon>Bacteria</taxon>
        <taxon>Bacillati</taxon>
        <taxon>Actinomycetota</taxon>
        <taxon>Actinomycetes</taxon>
        <taxon>Mycobacteriales</taxon>
        <taxon>Mycobacteriaceae</taxon>
        <taxon>Mycobacterium</taxon>
    </lineage>
</organism>
<dbReference type="AlphaFoldDB" id="A0A2U3P5J7"/>
<gene>
    <name evidence="2" type="ORF">MNAB215_1210</name>
</gene>
<evidence type="ECO:0000313" key="2">
    <source>
        <dbReference type="EMBL" id="SPM39028.1"/>
    </source>
</evidence>